<keyword evidence="4" id="KW-1185">Reference proteome</keyword>
<dbReference type="PANTHER" id="PTHR43591">
    <property type="entry name" value="METHYLTRANSFERASE"/>
    <property type="match status" value="1"/>
</dbReference>
<keyword evidence="3" id="KW-0489">Methyltransferase</keyword>
<accession>A0ABR0SC96</accession>
<evidence type="ECO:0000313" key="4">
    <source>
        <dbReference type="Proteomes" id="UP001338125"/>
    </source>
</evidence>
<reference evidence="3 4" key="1">
    <citation type="submission" date="2024-01" db="EMBL/GenBank/DDBJ databases">
        <title>Complete genome of Cladobotryum mycophilum ATHUM6906.</title>
        <authorList>
            <person name="Christinaki A.C."/>
            <person name="Myridakis A.I."/>
            <person name="Kouvelis V.N."/>
        </authorList>
    </citation>
    <scope>NUCLEOTIDE SEQUENCE [LARGE SCALE GENOMIC DNA]</scope>
    <source>
        <strain evidence="3 4">ATHUM6906</strain>
    </source>
</reference>
<sequence>MPDEGPRSGDGDTKTKTTMAEALDNRGNVKQDSTKDAREGNSEPTPPGDDEGLEAEEDFPDVDSALGADDASLTTSLRSSILQHRMENGRTYHAYLESIGYVLPNDGSEQDRLDLQHHLFRLTLGKLFICPAGHYKPIQRILDAGTGTGVWAMDIADEHPETEVTGVDLSPIQPSFVPPNVSFIIDNLEDEWEYPAKFDFVFGRMLTGSISDWPRFIEQSYNNLESGGWFELQDISMRPECQDGTLVKDSYIHKWSDAMLEAAARLGRHADSAVLYRQQMVDAGFINVTEVVYKWPTNQWPADDHYKELGFWCLHNVAGELSGLSMALFTRSLGWTVEQVEVFLTSVRAEMKDRRIHAWWPIHVVYGQKP</sequence>
<dbReference type="Pfam" id="PF13489">
    <property type="entry name" value="Methyltransf_23"/>
    <property type="match status" value="1"/>
</dbReference>
<dbReference type="SUPFAM" id="SSF53335">
    <property type="entry name" value="S-adenosyl-L-methionine-dependent methyltransferases"/>
    <property type="match status" value="1"/>
</dbReference>
<dbReference type="GO" id="GO:0008168">
    <property type="term" value="F:methyltransferase activity"/>
    <property type="evidence" value="ECO:0007669"/>
    <property type="project" value="UniProtKB-KW"/>
</dbReference>
<dbReference type="InterPro" id="IPR029063">
    <property type="entry name" value="SAM-dependent_MTases_sf"/>
</dbReference>
<feature type="region of interest" description="Disordered" evidence="2">
    <location>
        <begin position="1"/>
        <end position="56"/>
    </location>
</feature>
<evidence type="ECO:0000256" key="1">
    <source>
        <dbReference type="ARBA" id="ARBA00038158"/>
    </source>
</evidence>
<dbReference type="Gene3D" id="3.40.50.150">
    <property type="entry name" value="Vaccinia Virus protein VP39"/>
    <property type="match status" value="1"/>
</dbReference>
<protein>
    <submittedName>
        <fullName evidence="3">Methyltransferase pytC</fullName>
    </submittedName>
</protein>
<dbReference type="CDD" id="cd02440">
    <property type="entry name" value="AdoMet_MTases"/>
    <property type="match status" value="1"/>
</dbReference>
<comment type="similarity">
    <text evidence="1">Belongs to the methyltransferase superfamily. LaeA methyltransferase family.</text>
</comment>
<dbReference type="PANTHER" id="PTHR43591:SF31">
    <property type="entry name" value="LAEA-LIKE, PUTATIVE (AFU_ORTHOLOGUE AFUA_8G01930)-RELATED"/>
    <property type="match status" value="1"/>
</dbReference>
<evidence type="ECO:0000256" key="2">
    <source>
        <dbReference type="SAM" id="MobiDB-lite"/>
    </source>
</evidence>
<organism evidence="3 4">
    <name type="scientific">Cladobotryum mycophilum</name>
    <dbReference type="NCBI Taxonomy" id="491253"/>
    <lineage>
        <taxon>Eukaryota</taxon>
        <taxon>Fungi</taxon>
        <taxon>Dikarya</taxon>
        <taxon>Ascomycota</taxon>
        <taxon>Pezizomycotina</taxon>
        <taxon>Sordariomycetes</taxon>
        <taxon>Hypocreomycetidae</taxon>
        <taxon>Hypocreales</taxon>
        <taxon>Hypocreaceae</taxon>
        <taxon>Cladobotryum</taxon>
    </lineage>
</organism>
<comment type="caution">
    <text evidence="3">The sequence shown here is derived from an EMBL/GenBank/DDBJ whole genome shotgun (WGS) entry which is preliminary data.</text>
</comment>
<dbReference type="GO" id="GO:0032259">
    <property type="term" value="P:methylation"/>
    <property type="evidence" value="ECO:0007669"/>
    <property type="project" value="UniProtKB-KW"/>
</dbReference>
<feature type="compositionally biased region" description="Basic and acidic residues" evidence="2">
    <location>
        <begin position="1"/>
        <end position="15"/>
    </location>
</feature>
<feature type="compositionally biased region" description="Basic and acidic residues" evidence="2">
    <location>
        <begin position="23"/>
        <end position="41"/>
    </location>
</feature>
<name>A0ABR0SC96_9HYPO</name>
<dbReference type="EMBL" id="JAVFKD010000015">
    <property type="protein sequence ID" value="KAK5989462.1"/>
    <property type="molecule type" value="Genomic_DNA"/>
</dbReference>
<evidence type="ECO:0000313" key="3">
    <source>
        <dbReference type="EMBL" id="KAK5989462.1"/>
    </source>
</evidence>
<gene>
    <name evidence="3" type="ORF">PT974_10982</name>
</gene>
<proteinExistence type="inferred from homology"/>
<keyword evidence="3" id="KW-0808">Transferase</keyword>
<dbReference type="Proteomes" id="UP001338125">
    <property type="component" value="Unassembled WGS sequence"/>
</dbReference>